<reference evidence="2 3" key="1">
    <citation type="submission" date="2016-07" db="EMBL/GenBank/DDBJ databases">
        <title>Pervasive Adenine N6-methylation of Active Genes in Fungi.</title>
        <authorList>
            <consortium name="DOE Joint Genome Institute"/>
            <person name="Mondo S.J."/>
            <person name="Dannebaum R.O."/>
            <person name="Kuo R.C."/>
            <person name="Labutti K."/>
            <person name="Haridas S."/>
            <person name="Kuo A."/>
            <person name="Salamov A."/>
            <person name="Ahrendt S.R."/>
            <person name="Lipzen A."/>
            <person name="Sullivan W."/>
            <person name="Andreopoulos W.B."/>
            <person name="Clum A."/>
            <person name="Lindquist E."/>
            <person name="Daum C."/>
            <person name="Ramamoorthy G.K."/>
            <person name="Gryganskyi A."/>
            <person name="Culley D."/>
            <person name="Magnuson J.K."/>
            <person name="James T.Y."/>
            <person name="O'Malley M.A."/>
            <person name="Stajich J.E."/>
            <person name="Spatafora J.W."/>
            <person name="Visel A."/>
            <person name="Grigoriev I.V."/>
        </authorList>
    </citation>
    <scope>NUCLEOTIDE SEQUENCE [LARGE SCALE GENOMIC DNA]</scope>
    <source>
        <strain evidence="2 3">62-1032</strain>
    </source>
</reference>
<dbReference type="AlphaFoldDB" id="A0A1Y2F3E7"/>
<feature type="region of interest" description="Disordered" evidence="1">
    <location>
        <begin position="1"/>
        <end position="48"/>
    </location>
</feature>
<proteinExistence type="predicted"/>
<comment type="caution">
    <text evidence="2">The sequence shown here is derived from an EMBL/GenBank/DDBJ whole genome shotgun (WGS) entry which is preliminary data.</text>
</comment>
<protein>
    <recommendedName>
        <fullName evidence="4">F-box domain-containing protein</fullName>
    </recommendedName>
</protein>
<dbReference type="Proteomes" id="UP000193467">
    <property type="component" value="Unassembled WGS sequence"/>
</dbReference>
<accession>A0A1Y2F3E7</accession>
<feature type="compositionally biased region" description="Low complexity" evidence="1">
    <location>
        <begin position="1"/>
        <end position="14"/>
    </location>
</feature>
<organism evidence="2 3">
    <name type="scientific">Leucosporidium creatinivorum</name>
    <dbReference type="NCBI Taxonomy" id="106004"/>
    <lineage>
        <taxon>Eukaryota</taxon>
        <taxon>Fungi</taxon>
        <taxon>Dikarya</taxon>
        <taxon>Basidiomycota</taxon>
        <taxon>Pucciniomycotina</taxon>
        <taxon>Microbotryomycetes</taxon>
        <taxon>Leucosporidiales</taxon>
        <taxon>Leucosporidium</taxon>
    </lineage>
</organism>
<dbReference type="Gene3D" id="3.80.10.10">
    <property type="entry name" value="Ribonuclease Inhibitor"/>
    <property type="match status" value="1"/>
</dbReference>
<dbReference type="InParanoid" id="A0A1Y2F3E7"/>
<feature type="compositionally biased region" description="Polar residues" evidence="1">
    <location>
        <begin position="15"/>
        <end position="34"/>
    </location>
</feature>
<dbReference type="EMBL" id="MCGR01000029">
    <property type="protein sequence ID" value="ORY78389.1"/>
    <property type="molecule type" value="Genomic_DNA"/>
</dbReference>
<name>A0A1Y2F3E7_9BASI</name>
<dbReference type="InterPro" id="IPR032675">
    <property type="entry name" value="LRR_dom_sf"/>
</dbReference>
<keyword evidence="3" id="KW-1185">Reference proteome</keyword>
<evidence type="ECO:0000313" key="2">
    <source>
        <dbReference type="EMBL" id="ORY78389.1"/>
    </source>
</evidence>
<evidence type="ECO:0000313" key="3">
    <source>
        <dbReference type="Proteomes" id="UP000193467"/>
    </source>
</evidence>
<gene>
    <name evidence="2" type="ORF">BCR35DRAFT_314181</name>
</gene>
<sequence length="422" mass="46858">MARAPLPSLPPSRSTESVLVGQNAQIRSTETTFNRRTHHPSAETSLYHPPPFTMLQTLPNEILNSVFEHFWAEGTYQRDYNTLRALCLVSKDLLPLARAVLYSEAGMFYRLTPTTRGGEPQAVQDDYRLLLRTLRACPEAAACVRKLDVTIEFQVELSDNNSSILEPIEAACELLTLCRDARTLTLDTPDVAIAAFASRGLGGQLEEASLQCCSRATVDFLAGAPRLRRLHLTSPRTSAEQHLTPLPFDLAWLSVEGPLSSSILSSLLTSSSNSLRHLSLNVVGFKPEHPLPSLPELHSLEIDLGIASPFECTIVQELFKSATSIHKLTIINYSRTFPLDFLLSLPSHLPSLDLSRLSRSLPAQTIVEYISTHRGLQELDLGWREMEKGDVEMVEGVCEKEGVCLTLGMRGPIQFFTHEDRE</sequence>
<evidence type="ECO:0000256" key="1">
    <source>
        <dbReference type="SAM" id="MobiDB-lite"/>
    </source>
</evidence>
<evidence type="ECO:0008006" key="4">
    <source>
        <dbReference type="Google" id="ProtNLM"/>
    </source>
</evidence>
<dbReference type="SUPFAM" id="SSF52047">
    <property type="entry name" value="RNI-like"/>
    <property type="match status" value="1"/>
</dbReference>